<evidence type="ECO:0000313" key="4">
    <source>
        <dbReference type="Proteomes" id="UP000773614"/>
    </source>
</evidence>
<protein>
    <submittedName>
        <fullName evidence="3">Pilus assembly protein</fullName>
    </submittedName>
</protein>
<dbReference type="EMBL" id="SPKJ01000049">
    <property type="protein sequence ID" value="MYZ48807.1"/>
    <property type="molecule type" value="Genomic_DNA"/>
</dbReference>
<keyword evidence="1" id="KW-1133">Transmembrane helix</keyword>
<dbReference type="RefSeq" id="WP_161141153.1">
    <property type="nucleotide sequence ID" value="NZ_SPKJ01000049.1"/>
</dbReference>
<keyword evidence="1" id="KW-0812">Transmembrane</keyword>
<accession>A0A964T7I4</accession>
<dbReference type="OrthoDB" id="7990385at2"/>
<feature type="transmembrane region" description="Helical" evidence="1">
    <location>
        <begin position="15"/>
        <end position="41"/>
    </location>
</feature>
<feature type="domain" description="TadE-like" evidence="2">
    <location>
        <begin position="9"/>
        <end position="51"/>
    </location>
</feature>
<sequence>MRAASDEGGATTLEFALIAPALLLLVMAISEAGMMLTAQFLMEGALQSSSRVGKTGYADSGTTREETIRAELDRFADVLIDPAQVQISSYSYEDFSSIGEPEPFIDANGNGRRDDGENFTDLNGNGHYDLDRGTAGYGGSKAVVVYTATYPWRFVTPIISWLGGSDGTVELTARAAVKNEPY</sequence>
<evidence type="ECO:0000313" key="3">
    <source>
        <dbReference type="EMBL" id="MYZ48807.1"/>
    </source>
</evidence>
<keyword evidence="4" id="KW-1185">Reference proteome</keyword>
<evidence type="ECO:0000256" key="1">
    <source>
        <dbReference type="SAM" id="Phobius"/>
    </source>
</evidence>
<dbReference type="Pfam" id="PF07811">
    <property type="entry name" value="TadE"/>
    <property type="match status" value="1"/>
</dbReference>
<dbReference type="AlphaFoldDB" id="A0A964T7I4"/>
<comment type="caution">
    <text evidence="3">The sequence shown here is derived from an EMBL/GenBank/DDBJ whole genome shotgun (WGS) entry which is preliminary data.</text>
</comment>
<dbReference type="Proteomes" id="UP000773614">
    <property type="component" value="Unassembled WGS sequence"/>
</dbReference>
<dbReference type="InterPro" id="IPR012495">
    <property type="entry name" value="TadE-like_dom"/>
</dbReference>
<reference evidence="3" key="1">
    <citation type="submission" date="2019-03" db="EMBL/GenBank/DDBJ databases">
        <title>Afifella sp. nov., isolated from activated sludge.</title>
        <authorList>
            <person name="Li Q."/>
            <person name="Liu Y."/>
        </authorList>
    </citation>
    <scope>NUCLEOTIDE SEQUENCE</scope>
    <source>
        <strain evidence="3">L72</strain>
    </source>
</reference>
<proteinExistence type="predicted"/>
<name>A0A964T7I4_9HYPH</name>
<gene>
    <name evidence="3" type="ORF">E4O86_13915</name>
</gene>
<keyword evidence="1" id="KW-0472">Membrane</keyword>
<evidence type="ECO:0000259" key="2">
    <source>
        <dbReference type="Pfam" id="PF07811"/>
    </source>
</evidence>
<organism evidence="3 4">
    <name type="scientific">Propylenella binzhouense</name>
    <dbReference type="NCBI Taxonomy" id="2555902"/>
    <lineage>
        <taxon>Bacteria</taxon>
        <taxon>Pseudomonadati</taxon>
        <taxon>Pseudomonadota</taxon>
        <taxon>Alphaproteobacteria</taxon>
        <taxon>Hyphomicrobiales</taxon>
        <taxon>Propylenellaceae</taxon>
        <taxon>Propylenella</taxon>
    </lineage>
</organism>